<proteinExistence type="predicted"/>
<protein>
    <submittedName>
        <fullName evidence="2">Uncharacterized protein</fullName>
    </submittedName>
</protein>
<keyword evidence="1" id="KW-0812">Transmembrane</keyword>
<sequence>MDQPNKVKVIFSNSDSSTEGTALTPDLDTSLESDNASHCRRKDYQWSVHWYLPFMMTLLYISGVCFAIGHHLYYQSMEGENVDKSEWPIRFGIALAFLTQRCFVGATQGAYKQYTWCTLQKTSLRISTIDALFVGSTNPIGTLNLEFLKKATSQFLLAAACWLLPLAAITTPSSLTAMAISGSKPCKNVSTIYFLKDGDFNDDGTNVKGKENLRRVYYWDIIDNNTTTNRETYAMPTYEFGNLIDLALKSTNGPLAGPNPCGPKTVNCAYTIQFDGPAYTCEDKADFDGSTNQTLDMFPPRGEHVYSASPIVNYNHRLDKLGRPVQWANLTTKDPMYGVFTREYPIWLGYSFETTRPHKGPNNTLWPYELEHNIIKCTLNYARYEVTLGFMDGKQVVYNTKVDAKGPLLPEGQQMEPSNKEYAEYAAYHTLGFRFHQYIQNGIQKYNSSTRTRSDSRIGETTLVNRKSGMSVPRQFENKFYELVLSLLSRSEYRVTMTDYPCTLETGIQVWHYQPFWLLLPYGIAAGVALLAVGTGVYAFGKVGYGMDTGFSTILAVTRGNKELDDLMAGYSLGCAPLPKGIMKTRLKFGEVVDDQEYQKGNGGERKAGFGTEGKVRDIRVGERYH</sequence>
<evidence type="ECO:0000313" key="3">
    <source>
        <dbReference type="Proteomes" id="UP001301958"/>
    </source>
</evidence>
<name>A0AAN7BL47_9PEZI</name>
<reference evidence="2" key="2">
    <citation type="submission" date="2023-05" db="EMBL/GenBank/DDBJ databases">
        <authorList>
            <consortium name="Lawrence Berkeley National Laboratory"/>
            <person name="Steindorff A."/>
            <person name="Hensen N."/>
            <person name="Bonometti L."/>
            <person name="Westerberg I."/>
            <person name="Brannstrom I.O."/>
            <person name="Guillou S."/>
            <person name="Cros-Aarteil S."/>
            <person name="Calhoun S."/>
            <person name="Haridas S."/>
            <person name="Kuo A."/>
            <person name="Mondo S."/>
            <person name="Pangilinan J."/>
            <person name="Riley R."/>
            <person name="Labutti K."/>
            <person name="Andreopoulos B."/>
            <person name="Lipzen A."/>
            <person name="Chen C."/>
            <person name="Yanf M."/>
            <person name="Daum C."/>
            <person name="Ng V."/>
            <person name="Clum A."/>
            <person name="Ohm R."/>
            <person name="Martin F."/>
            <person name="Silar P."/>
            <person name="Natvig D."/>
            <person name="Lalanne C."/>
            <person name="Gautier V."/>
            <person name="Ament-Velasquez S.L."/>
            <person name="Kruys A."/>
            <person name="Hutchinson M.I."/>
            <person name="Powell A.J."/>
            <person name="Barry K."/>
            <person name="Miller A.N."/>
            <person name="Grigoriev I.V."/>
            <person name="Debuchy R."/>
            <person name="Gladieux P."/>
            <person name="Thoren M.H."/>
            <person name="Johannesson H."/>
        </authorList>
    </citation>
    <scope>NUCLEOTIDE SEQUENCE</scope>
    <source>
        <strain evidence="2">CBS 990.96</strain>
    </source>
</reference>
<dbReference type="AlphaFoldDB" id="A0AAN7BL47"/>
<dbReference type="PANTHER" id="PTHR35041">
    <property type="entry name" value="MEDIATOR OF RNA POLYMERASE II TRANSCRIPTION SUBUNIT 1"/>
    <property type="match status" value="1"/>
</dbReference>
<accession>A0AAN7BL47</accession>
<comment type="caution">
    <text evidence="2">The sequence shown here is derived from an EMBL/GenBank/DDBJ whole genome shotgun (WGS) entry which is preliminary data.</text>
</comment>
<dbReference type="PANTHER" id="PTHR35041:SF3">
    <property type="entry name" value="FORMYLMETHIONINE DEFORMYLASE-LIKE PROTEIN"/>
    <property type="match status" value="1"/>
</dbReference>
<dbReference type="EMBL" id="MU865370">
    <property type="protein sequence ID" value="KAK4225313.1"/>
    <property type="molecule type" value="Genomic_DNA"/>
</dbReference>
<keyword evidence="1" id="KW-0472">Membrane</keyword>
<reference evidence="2" key="1">
    <citation type="journal article" date="2023" name="Mol. Phylogenet. Evol.">
        <title>Genome-scale phylogeny and comparative genomics of the fungal order Sordariales.</title>
        <authorList>
            <person name="Hensen N."/>
            <person name="Bonometti L."/>
            <person name="Westerberg I."/>
            <person name="Brannstrom I.O."/>
            <person name="Guillou S."/>
            <person name="Cros-Aarteil S."/>
            <person name="Calhoun S."/>
            <person name="Haridas S."/>
            <person name="Kuo A."/>
            <person name="Mondo S."/>
            <person name="Pangilinan J."/>
            <person name="Riley R."/>
            <person name="LaButti K."/>
            <person name="Andreopoulos B."/>
            <person name="Lipzen A."/>
            <person name="Chen C."/>
            <person name="Yan M."/>
            <person name="Daum C."/>
            <person name="Ng V."/>
            <person name="Clum A."/>
            <person name="Steindorff A."/>
            <person name="Ohm R.A."/>
            <person name="Martin F."/>
            <person name="Silar P."/>
            <person name="Natvig D.O."/>
            <person name="Lalanne C."/>
            <person name="Gautier V."/>
            <person name="Ament-Velasquez S.L."/>
            <person name="Kruys A."/>
            <person name="Hutchinson M.I."/>
            <person name="Powell A.J."/>
            <person name="Barry K."/>
            <person name="Miller A.N."/>
            <person name="Grigoriev I.V."/>
            <person name="Debuchy R."/>
            <person name="Gladieux P."/>
            <person name="Hiltunen Thoren M."/>
            <person name="Johannesson H."/>
        </authorList>
    </citation>
    <scope>NUCLEOTIDE SEQUENCE</scope>
    <source>
        <strain evidence="2">CBS 990.96</strain>
    </source>
</reference>
<dbReference type="Proteomes" id="UP001301958">
    <property type="component" value="Unassembled WGS sequence"/>
</dbReference>
<evidence type="ECO:0000256" key="1">
    <source>
        <dbReference type="SAM" id="Phobius"/>
    </source>
</evidence>
<keyword evidence="3" id="KW-1185">Reference proteome</keyword>
<evidence type="ECO:0000313" key="2">
    <source>
        <dbReference type="EMBL" id="KAK4225313.1"/>
    </source>
</evidence>
<feature type="transmembrane region" description="Helical" evidence="1">
    <location>
        <begin position="516"/>
        <end position="540"/>
    </location>
</feature>
<feature type="transmembrane region" description="Helical" evidence="1">
    <location>
        <begin position="50"/>
        <end position="74"/>
    </location>
</feature>
<organism evidence="2 3">
    <name type="scientific">Podospora fimiseda</name>
    <dbReference type="NCBI Taxonomy" id="252190"/>
    <lineage>
        <taxon>Eukaryota</taxon>
        <taxon>Fungi</taxon>
        <taxon>Dikarya</taxon>
        <taxon>Ascomycota</taxon>
        <taxon>Pezizomycotina</taxon>
        <taxon>Sordariomycetes</taxon>
        <taxon>Sordariomycetidae</taxon>
        <taxon>Sordariales</taxon>
        <taxon>Podosporaceae</taxon>
        <taxon>Podospora</taxon>
    </lineage>
</organism>
<gene>
    <name evidence="2" type="ORF">QBC38DRAFT_501448</name>
</gene>
<keyword evidence="1" id="KW-1133">Transmembrane helix</keyword>
<feature type="transmembrane region" description="Helical" evidence="1">
    <location>
        <begin position="155"/>
        <end position="180"/>
    </location>
</feature>